<feature type="compositionally biased region" description="Acidic residues" evidence="2">
    <location>
        <begin position="412"/>
        <end position="427"/>
    </location>
</feature>
<feature type="region of interest" description="Disordered" evidence="2">
    <location>
        <begin position="307"/>
        <end position="350"/>
    </location>
</feature>
<reference evidence="4 5" key="1">
    <citation type="submission" date="2020-08" db="EMBL/GenBank/DDBJ databases">
        <title>Aphidius gifuensis genome sequencing and assembly.</title>
        <authorList>
            <person name="Du Z."/>
        </authorList>
    </citation>
    <scope>NUCLEOTIDE SEQUENCE [LARGE SCALE GENOMIC DNA]</scope>
    <source>
        <strain evidence="4">YNYX2018</strain>
        <tissue evidence="4">Adults</tissue>
    </source>
</reference>
<feature type="compositionally biased region" description="Basic and acidic residues" evidence="2">
    <location>
        <begin position="333"/>
        <end position="347"/>
    </location>
</feature>
<organism evidence="4 5">
    <name type="scientific">Aphidius gifuensis</name>
    <name type="common">Parasitoid wasp</name>
    <dbReference type="NCBI Taxonomy" id="684658"/>
    <lineage>
        <taxon>Eukaryota</taxon>
        <taxon>Metazoa</taxon>
        <taxon>Ecdysozoa</taxon>
        <taxon>Arthropoda</taxon>
        <taxon>Hexapoda</taxon>
        <taxon>Insecta</taxon>
        <taxon>Pterygota</taxon>
        <taxon>Neoptera</taxon>
        <taxon>Endopterygota</taxon>
        <taxon>Hymenoptera</taxon>
        <taxon>Apocrita</taxon>
        <taxon>Ichneumonoidea</taxon>
        <taxon>Braconidae</taxon>
        <taxon>Aphidiinae</taxon>
        <taxon>Aphidius</taxon>
    </lineage>
</organism>
<feature type="transmembrane region" description="Helical" evidence="3">
    <location>
        <begin position="14"/>
        <end position="34"/>
    </location>
</feature>
<dbReference type="AlphaFoldDB" id="A0A835CKW5"/>
<feature type="region of interest" description="Disordered" evidence="2">
    <location>
        <begin position="372"/>
        <end position="440"/>
    </location>
</feature>
<dbReference type="OrthoDB" id="6288648at2759"/>
<sequence>MSGSRLGRGRGGRLAIYTGCLLIVVLLVFLYRAATTEMTRLRELHDQCTHQQEALAAQLQVIFEYKVRLEKSLAEEKSSNTAIKQELQQRATREKSLRDKDSIEAMQKFNSLQQQFKLLKTEHQDLKDECATTQKLAFEDKNRLETKLQDLRIQISENKKMNESLEHLKTKYLEVEVEKTKFEDKYNELLKDTGNADSRVEHLNKEVFQLKQDLKDAKTSCRSTASSPIFEKSQTSHQIAQPVIDQQIASSSSRQQTGSVTGVSRILTESGTTKSIVNSASTASDKSVQGKSVSRIKLPVGVVPIPQMIDQTNDRNEESKRIDNDKNLSSNNRHIDLKKSDDPKIPDNEIPGAIANGAKHVGAQILNRGFQEIGDEPNNFGRIPGFDGGREGESIDDQYGYDRDLPPKNDINNEENEEEEDEDEDDQIEYRNNAKQAKQE</sequence>
<evidence type="ECO:0000256" key="1">
    <source>
        <dbReference type="SAM" id="Coils"/>
    </source>
</evidence>
<protein>
    <submittedName>
        <fullName evidence="4">Uncharacterized protein</fullName>
    </submittedName>
</protein>
<evidence type="ECO:0000313" key="4">
    <source>
        <dbReference type="EMBL" id="KAF7987647.1"/>
    </source>
</evidence>
<accession>A0A835CKW5</accession>
<keyword evidence="5" id="KW-1185">Reference proteome</keyword>
<keyword evidence="3" id="KW-0472">Membrane</keyword>
<keyword evidence="1" id="KW-0175">Coiled coil</keyword>
<keyword evidence="3" id="KW-1133">Transmembrane helix</keyword>
<dbReference type="EMBL" id="JACMRX010000006">
    <property type="protein sequence ID" value="KAF7987647.1"/>
    <property type="molecule type" value="Genomic_DNA"/>
</dbReference>
<evidence type="ECO:0000313" key="5">
    <source>
        <dbReference type="Proteomes" id="UP000639338"/>
    </source>
</evidence>
<keyword evidence="3" id="KW-0812">Transmembrane</keyword>
<evidence type="ECO:0000256" key="3">
    <source>
        <dbReference type="SAM" id="Phobius"/>
    </source>
</evidence>
<comment type="caution">
    <text evidence="4">The sequence shown here is derived from an EMBL/GenBank/DDBJ whole genome shotgun (WGS) entry which is preliminary data.</text>
</comment>
<name>A0A835CKW5_APHGI</name>
<evidence type="ECO:0000256" key="2">
    <source>
        <dbReference type="SAM" id="MobiDB-lite"/>
    </source>
</evidence>
<feature type="coiled-coil region" evidence="1">
    <location>
        <begin position="109"/>
        <end position="220"/>
    </location>
</feature>
<dbReference type="Proteomes" id="UP000639338">
    <property type="component" value="Unassembled WGS sequence"/>
</dbReference>
<gene>
    <name evidence="4" type="ORF">HCN44_003510</name>
</gene>
<proteinExistence type="predicted"/>
<feature type="compositionally biased region" description="Basic and acidic residues" evidence="2">
    <location>
        <begin position="312"/>
        <end position="326"/>
    </location>
</feature>